<reference evidence="1 2" key="1">
    <citation type="submission" date="2020-06" db="EMBL/GenBank/DDBJ databases">
        <title>Transcriptomic and genomic resources for Thalictrum thalictroides and T. hernandezii: Facilitating candidate gene discovery in an emerging model plant lineage.</title>
        <authorList>
            <person name="Arias T."/>
            <person name="Riano-Pachon D.M."/>
            <person name="Di Stilio V.S."/>
        </authorList>
    </citation>
    <scope>NUCLEOTIDE SEQUENCE [LARGE SCALE GENOMIC DNA]</scope>
    <source>
        <strain evidence="2">cv. WT478/WT964</strain>
        <tissue evidence="1">Leaves</tissue>
    </source>
</reference>
<proteinExistence type="predicted"/>
<evidence type="ECO:0000313" key="2">
    <source>
        <dbReference type="Proteomes" id="UP000554482"/>
    </source>
</evidence>
<evidence type="ECO:0000313" key="1">
    <source>
        <dbReference type="EMBL" id="KAF5196370.1"/>
    </source>
</evidence>
<accession>A0A7J6WID6</accession>
<keyword evidence="2" id="KW-1185">Reference proteome</keyword>
<dbReference type="Proteomes" id="UP000554482">
    <property type="component" value="Unassembled WGS sequence"/>
</dbReference>
<organism evidence="1 2">
    <name type="scientific">Thalictrum thalictroides</name>
    <name type="common">Rue-anemone</name>
    <name type="synonym">Anemone thalictroides</name>
    <dbReference type="NCBI Taxonomy" id="46969"/>
    <lineage>
        <taxon>Eukaryota</taxon>
        <taxon>Viridiplantae</taxon>
        <taxon>Streptophyta</taxon>
        <taxon>Embryophyta</taxon>
        <taxon>Tracheophyta</taxon>
        <taxon>Spermatophyta</taxon>
        <taxon>Magnoliopsida</taxon>
        <taxon>Ranunculales</taxon>
        <taxon>Ranunculaceae</taxon>
        <taxon>Thalictroideae</taxon>
        <taxon>Thalictrum</taxon>
    </lineage>
</organism>
<name>A0A7J6WID6_THATH</name>
<comment type="caution">
    <text evidence="1">The sequence shown here is derived from an EMBL/GenBank/DDBJ whole genome shotgun (WGS) entry which is preliminary data.</text>
</comment>
<gene>
    <name evidence="1" type="ORF">FRX31_014041</name>
</gene>
<dbReference type="EMBL" id="JABWDY010016080">
    <property type="protein sequence ID" value="KAF5196370.1"/>
    <property type="molecule type" value="Genomic_DNA"/>
</dbReference>
<sequence length="129" mass="14762">MNKVNAYFVERILGRERIGFEVVTRRVDRLKYIIRGKVLSFTPLDVTLILRLMIGDLHSEPVRGEKKNDPTAFREKYIGKKNSINAADIKDALIAIKVDSEADLDDLHRLHRLYLLPNVESSIPCAPSF</sequence>
<dbReference type="AlphaFoldDB" id="A0A7J6WID6"/>
<protein>
    <submittedName>
        <fullName evidence="1">Uncharacterized protein</fullName>
    </submittedName>
</protein>